<sequence length="99" mass="10913">MMDTWGWIVVYALGLTLLQLLVYRYLVNGGEPTMGEGTGRDSARTDRYVHPEIAASLDDGSQAGVQTTPTGERICPNCGAENEADATFDLCWNCTRRLR</sequence>
<reference evidence="4" key="1">
    <citation type="submission" date="2015-03" db="EMBL/GenBank/DDBJ databases">
        <authorList>
            <person name="Urmite Genomes"/>
        </authorList>
    </citation>
    <scope>NUCLEOTIDE SEQUENCE [LARGE SCALE GENOMIC DNA]</scope>
    <source>
        <strain evidence="4">Arc-Hr</strain>
    </source>
</reference>
<feature type="domain" description="DUF7577" evidence="2">
    <location>
        <begin position="73"/>
        <end position="99"/>
    </location>
</feature>
<dbReference type="AlphaFoldDB" id="A0A0D6JMX2"/>
<dbReference type="Pfam" id="PF24463">
    <property type="entry name" value="DUF7577"/>
    <property type="match status" value="1"/>
</dbReference>
<protein>
    <recommendedName>
        <fullName evidence="2">DUF7577 domain-containing protein</fullName>
    </recommendedName>
</protein>
<feature type="transmembrane region" description="Helical" evidence="1">
    <location>
        <begin position="6"/>
        <end position="26"/>
    </location>
</feature>
<evidence type="ECO:0000256" key="1">
    <source>
        <dbReference type="SAM" id="Phobius"/>
    </source>
</evidence>
<organism evidence="3 4">
    <name type="scientific">Haloferax massiliensis</name>
    <dbReference type="NCBI Taxonomy" id="1476858"/>
    <lineage>
        <taxon>Archaea</taxon>
        <taxon>Methanobacteriati</taxon>
        <taxon>Methanobacteriota</taxon>
        <taxon>Stenosarchaea group</taxon>
        <taxon>Halobacteria</taxon>
        <taxon>Halobacteriales</taxon>
        <taxon>Haloferacaceae</taxon>
        <taxon>Haloferax</taxon>
    </lineage>
</organism>
<dbReference type="EMBL" id="CSTE01000001">
    <property type="protein sequence ID" value="CQR48933.1"/>
    <property type="molecule type" value="Genomic_DNA"/>
</dbReference>
<keyword evidence="1" id="KW-0472">Membrane</keyword>
<evidence type="ECO:0000313" key="4">
    <source>
        <dbReference type="Proteomes" id="UP000198902"/>
    </source>
</evidence>
<name>A0A0D6JMX2_9EURY</name>
<evidence type="ECO:0000259" key="2">
    <source>
        <dbReference type="Pfam" id="PF24463"/>
    </source>
</evidence>
<proteinExistence type="predicted"/>
<evidence type="ECO:0000313" key="3">
    <source>
        <dbReference type="EMBL" id="CQR48933.1"/>
    </source>
</evidence>
<accession>A0A0D6JMX2</accession>
<keyword evidence="1" id="KW-1133">Transmembrane helix</keyword>
<gene>
    <name evidence="3" type="ORF">BN996_00384</name>
</gene>
<dbReference type="Proteomes" id="UP000198902">
    <property type="component" value="Unassembled WGS sequence"/>
</dbReference>
<keyword evidence="1" id="KW-0812">Transmembrane</keyword>
<dbReference type="InterPro" id="IPR055999">
    <property type="entry name" value="DUF7577"/>
</dbReference>
<keyword evidence="4" id="KW-1185">Reference proteome</keyword>